<evidence type="ECO:0000259" key="9">
    <source>
        <dbReference type="PROSITE" id="PS50942"/>
    </source>
</evidence>
<dbReference type="OrthoDB" id="44015at2759"/>
<keyword evidence="8" id="KW-0968">Cytoplasmic vesicle</keyword>
<evidence type="ECO:0000256" key="4">
    <source>
        <dbReference type="ARBA" id="ARBA00022583"/>
    </source>
</evidence>
<accession>A0A9Q0K926</accession>
<dbReference type="FunFam" id="1.25.40.90:FF:000035">
    <property type="entry name" value="Putative clathrin assembly protein At4g40080"/>
    <property type="match status" value="1"/>
</dbReference>
<dbReference type="InterPro" id="IPR048050">
    <property type="entry name" value="ANTH_N_plant"/>
</dbReference>
<comment type="subcellular location">
    <subcellularLocation>
        <location evidence="1">Cytoplasmic vesicle</location>
        <location evidence="1">Clathrin-coated vesicle</location>
    </subcellularLocation>
    <subcellularLocation>
        <location evidence="2">Golgi apparatus</location>
    </subcellularLocation>
    <subcellularLocation>
        <location evidence="3">Membrane</location>
        <location evidence="3">Clathrin-coated pit</location>
    </subcellularLocation>
</comment>
<dbReference type="AlphaFoldDB" id="A0A9Q0K926"/>
<reference evidence="10" key="1">
    <citation type="journal article" date="2023" name="Plant J.">
        <title>The genome of the king protea, Protea cynaroides.</title>
        <authorList>
            <person name="Chang J."/>
            <person name="Duong T.A."/>
            <person name="Schoeman C."/>
            <person name="Ma X."/>
            <person name="Roodt D."/>
            <person name="Barker N."/>
            <person name="Li Z."/>
            <person name="Van de Peer Y."/>
            <person name="Mizrachi E."/>
        </authorList>
    </citation>
    <scope>NUCLEOTIDE SEQUENCE</scope>
    <source>
        <tissue evidence="10">Young leaves</tissue>
    </source>
</reference>
<evidence type="ECO:0000256" key="1">
    <source>
        <dbReference type="ARBA" id="ARBA00004132"/>
    </source>
</evidence>
<evidence type="ECO:0000256" key="5">
    <source>
        <dbReference type="ARBA" id="ARBA00023034"/>
    </source>
</evidence>
<dbReference type="Proteomes" id="UP001141806">
    <property type="component" value="Unassembled WGS sequence"/>
</dbReference>
<sequence length="347" mass="39066">MGGLGLRDLLGVLKDKASLSKAALLSKPSNVALQVAVLKATTHEPTNPPSQKQVAALLSFGHSSRLTASACIDALMGRLHQTRNSAVALKCLVIIHHIIRRGSFILQDQLSIYPSTGGRNYLNLSNFRDNASPESWELSSWVRWYATFLEQLLLTTRVLGFRFSSDSDKGEYRDKITALLNRDLLKEMGALVGVVEEICKAPDSLFLQGNRLIQEVISLMDEDYRSTQKEISFRVDELRQRVNSLSFEEAVELVRWLKRLENCKQRVIGLLFMNKKNTMIDVFWDSIGDVKTKIGSVKNYEEGKLLETGRLKKGSESDRFDGRVLRLGDPVNFSSSRFSLDLVTRQV</sequence>
<dbReference type="InterPro" id="IPR008942">
    <property type="entry name" value="ENTH_VHS"/>
</dbReference>
<dbReference type="GO" id="GO:0032050">
    <property type="term" value="F:clathrin heavy chain binding"/>
    <property type="evidence" value="ECO:0007669"/>
    <property type="project" value="TreeGrafter"/>
</dbReference>
<feature type="domain" description="ENTH" evidence="9">
    <location>
        <begin position="25"/>
        <end position="163"/>
    </location>
</feature>
<protein>
    <recommendedName>
        <fullName evidence="9">ENTH domain-containing protein</fullName>
    </recommendedName>
</protein>
<evidence type="ECO:0000256" key="6">
    <source>
        <dbReference type="ARBA" id="ARBA00023136"/>
    </source>
</evidence>
<name>A0A9Q0K926_9MAGN</name>
<dbReference type="SMART" id="SM00273">
    <property type="entry name" value="ENTH"/>
    <property type="match status" value="1"/>
</dbReference>
<keyword evidence="11" id="KW-1185">Reference proteome</keyword>
<dbReference type="GO" id="GO:0000149">
    <property type="term" value="F:SNARE binding"/>
    <property type="evidence" value="ECO:0007669"/>
    <property type="project" value="TreeGrafter"/>
</dbReference>
<organism evidence="10 11">
    <name type="scientific">Protea cynaroides</name>
    <dbReference type="NCBI Taxonomy" id="273540"/>
    <lineage>
        <taxon>Eukaryota</taxon>
        <taxon>Viridiplantae</taxon>
        <taxon>Streptophyta</taxon>
        <taxon>Embryophyta</taxon>
        <taxon>Tracheophyta</taxon>
        <taxon>Spermatophyta</taxon>
        <taxon>Magnoliopsida</taxon>
        <taxon>Proteales</taxon>
        <taxon>Proteaceae</taxon>
        <taxon>Protea</taxon>
    </lineage>
</organism>
<evidence type="ECO:0000256" key="8">
    <source>
        <dbReference type="ARBA" id="ARBA00023329"/>
    </source>
</evidence>
<dbReference type="GO" id="GO:0048268">
    <property type="term" value="P:clathrin coat assembly"/>
    <property type="evidence" value="ECO:0007669"/>
    <property type="project" value="InterPro"/>
</dbReference>
<dbReference type="GO" id="GO:0005545">
    <property type="term" value="F:1-phosphatidylinositol binding"/>
    <property type="evidence" value="ECO:0007669"/>
    <property type="project" value="TreeGrafter"/>
</dbReference>
<dbReference type="GO" id="GO:0005794">
    <property type="term" value="C:Golgi apparatus"/>
    <property type="evidence" value="ECO:0007669"/>
    <property type="project" value="UniProtKB-SubCell"/>
</dbReference>
<dbReference type="GO" id="GO:0006900">
    <property type="term" value="P:vesicle budding from membrane"/>
    <property type="evidence" value="ECO:0007669"/>
    <property type="project" value="TreeGrafter"/>
</dbReference>
<dbReference type="GO" id="GO:0005546">
    <property type="term" value="F:phosphatidylinositol-4,5-bisphosphate binding"/>
    <property type="evidence" value="ECO:0007669"/>
    <property type="project" value="TreeGrafter"/>
</dbReference>
<dbReference type="PANTHER" id="PTHR22951:SF76">
    <property type="entry name" value="OS09G0468150 PROTEIN"/>
    <property type="match status" value="1"/>
</dbReference>
<dbReference type="InterPro" id="IPR013809">
    <property type="entry name" value="ENTH"/>
</dbReference>
<evidence type="ECO:0000256" key="2">
    <source>
        <dbReference type="ARBA" id="ARBA00004555"/>
    </source>
</evidence>
<dbReference type="PROSITE" id="PS50942">
    <property type="entry name" value="ENTH"/>
    <property type="match status" value="1"/>
</dbReference>
<keyword evidence="4" id="KW-0254">Endocytosis</keyword>
<keyword evidence="7" id="KW-0168">Coated pit</keyword>
<dbReference type="GO" id="GO:0072583">
    <property type="term" value="P:clathrin-dependent endocytosis"/>
    <property type="evidence" value="ECO:0007669"/>
    <property type="project" value="InterPro"/>
</dbReference>
<dbReference type="EMBL" id="JAMYWD010000007">
    <property type="protein sequence ID" value="KAJ4966138.1"/>
    <property type="molecule type" value="Genomic_DNA"/>
</dbReference>
<dbReference type="SUPFAM" id="SSF48464">
    <property type="entry name" value="ENTH/VHS domain"/>
    <property type="match status" value="1"/>
</dbReference>
<evidence type="ECO:0000256" key="7">
    <source>
        <dbReference type="ARBA" id="ARBA00023176"/>
    </source>
</evidence>
<evidence type="ECO:0000313" key="11">
    <source>
        <dbReference type="Proteomes" id="UP001141806"/>
    </source>
</evidence>
<dbReference type="InterPro" id="IPR045192">
    <property type="entry name" value="AP180-like"/>
</dbReference>
<keyword evidence="5" id="KW-0333">Golgi apparatus</keyword>
<dbReference type="CDD" id="cd16987">
    <property type="entry name" value="ANTH_N_AP180_plant"/>
    <property type="match status" value="1"/>
</dbReference>
<evidence type="ECO:0000313" key="10">
    <source>
        <dbReference type="EMBL" id="KAJ4966138.1"/>
    </source>
</evidence>
<evidence type="ECO:0000256" key="3">
    <source>
        <dbReference type="ARBA" id="ARBA00004600"/>
    </source>
</evidence>
<dbReference type="GO" id="GO:0005905">
    <property type="term" value="C:clathrin-coated pit"/>
    <property type="evidence" value="ECO:0007669"/>
    <property type="project" value="UniProtKB-SubCell"/>
</dbReference>
<dbReference type="Pfam" id="PF07651">
    <property type="entry name" value="ANTH"/>
    <property type="match status" value="1"/>
</dbReference>
<dbReference type="InterPro" id="IPR011417">
    <property type="entry name" value="ANTH_dom"/>
</dbReference>
<proteinExistence type="predicted"/>
<dbReference type="Gene3D" id="1.25.40.90">
    <property type="match status" value="1"/>
</dbReference>
<dbReference type="PANTHER" id="PTHR22951">
    <property type="entry name" value="CLATHRIN ASSEMBLY PROTEIN"/>
    <property type="match status" value="1"/>
</dbReference>
<keyword evidence="6" id="KW-0472">Membrane</keyword>
<gene>
    <name evidence="10" type="ORF">NE237_017987</name>
</gene>
<dbReference type="GO" id="GO:0030136">
    <property type="term" value="C:clathrin-coated vesicle"/>
    <property type="evidence" value="ECO:0007669"/>
    <property type="project" value="UniProtKB-SubCell"/>
</dbReference>
<comment type="caution">
    <text evidence="10">The sequence shown here is derived from an EMBL/GenBank/DDBJ whole genome shotgun (WGS) entry which is preliminary data.</text>
</comment>